<dbReference type="AlphaFoldDB" id="A0A4R7HY42"/>
<accession>A0A4R7HY42</accession>
<comment type="caution">
    <text evidence="4">The sequence shown here is derived from an EMBL/GenBank/DDBJ whole genome shotgun (WGS) entry which is preliminary data.</text>
</comment>
<name>A0A4R7HY42_9ACTN</name>
<organism evidence="4 5">
    <name type="scientific">Ilumatobacter fluminis</name>
    <dbReference type="NCBI Taxonomy" id="467091"/>
    <lineage>
        <taxon>Bacteria</taxon>
        <taxon>Bacillati</taxon>
        <taxon>Actinomycetota</taxon>
        <taxon>Acidimicrobiia</taxon>
        <taxon>Acidimicrobiales</taxon>
        <taxon>Ilumatobacteraceae</taxon>
        <taxon>Ilumatobacter</taxon>
    </lineage>
</organism>
<keyword evidence="1" id="KW-0378">Hydrolase</keyword>
<dbReference type="InterPro" id="IPR042001">
    <property type="entry name" value="Sortase_F"/>
</dbReference>
<evidence type="ECO:0000256" key="3">
    <source>
        <dbReference type="SAM" id="Phobius"/>
    </source>
</evidence>
<keyword evidence="3" id="KW-0472">Membrane</keyword>
<dbReference type="OrthoDB" id="525039at2"/>
<evidence type="ECO:0000313" key="4">
    <source>
        <dbReference type="EMBL" id="TDT16005.1"/>
    </source>
</evidence>
<dbReference type="Gene3D" id="2.40.260.10">
    <property type="entry name" value="Sortase"/>
    <property type="match status" value="1"/>
</dbReference>
<feature type="compositionally biased region" description="Polar residues" evidence="2">
    <location>
        <begin position="78"/>
        <end position="95"/>
    </location>
</feature>
<dbReference type="InterPro" id="IPR005754">
    <property type="entry name" value="Sortase"/>
</dbReference>
<reference evidence="4 5" key="1">
    <citation type="submission" date="2019-03" db="EMBL/GenBank/DDBJ databases">
        <title>Sequencing the genomes of 1000 actinobacteria strains.</title>
        <authorList>
            <person name="Klenk H.-P."/>
        </authorList>
    </citation>
    <scope>NUCLEOTIDE SEQUENCE [LARGE SCALE GENOMIC DNA]</scope>
    <source>
        <strain evidence="4 5">DSM 18936</strain>
    </source>
</reference>
<keyword evidence="5" id="KW-1185">Reference proteome</keyword>
<keyword evidence="3" id="KW-1133">Transmembrane helix</keyword>
<feature type="transmembrane region" description="Helical" evidence="3">
    <location>
        <begin position="21"/>
        <end position="41"/>
    </location>
</feature>
<dbReference type="Proteomes" id="UP000294558">
    <property type="component" value="Unassembled WGS sequence"/>
</dbReference>
<dbReference type="GO" id="GO:0016787">
    <property type="term" value="F:hydrolase activity"/>
    <property type="evidence" value="ECO:0007669"/>
    <property type="project" value="UniProtKB-KW"/>
</dbReference>
<dbReference type="EMBL" id="SOAU01000001">
    <property type="protein sequence ID" value="TDT16005.1"/>
    <property type="molecule type" value="Genomic_DNA"/>
</dbReference>
<evidence type="ECO:0000256" key="2">
    <source>
        <dbReference type="SAM" id="MobiDB-lite"/>
    </source>
</evidence>
<dbReference type="SUPFAM" id="SSF63817">
    <property type="entry name" value="Sortase"/>
    <property type="match status" value="1"/>
</dbReference>
<keyword evidence="3" id="KW-0812">Transmembrane</keyword>
<gene>
    <name evidence="4" type="ORF">BDK89_1587</name>
</gene>
<dbReference type="InterPro" id="IPR023365">
    <property type="entry name" value="Sortase_dom-sf"/>
</dbReference>
<proteinExistence type="predicted"/>
<sequence>MSTDTPDLVAVERRRTWVRRGSTAAIVAFGTLAVVFGVLAVDASQSEQPATFAATARLDEPFSIDEIDDRTVADVLGTTPQRATPPSTSQATETADPSLAMPQAPSPRPTVPALSDRSTTPASQPAPKPSGSTPAATLDSTTTPVTATTPDATTTVPTIVAAPRPDPAPPILIRSSGVSFGDLPVVPVGTEPNGELTVPGAFEIGWYERGGMPFGPGATVLAAHVTWNGDLGAFYHLGRSEPGDLIGVTTTTGDVRAYVVTEVTMYGKYDLPGDRIWRDDGPEELVLITCGGSFDESINRYRDNIVVFAEPVDLDR</sequence>
<dbReference type="RefSeq" id="WP_133868410.1">
    <property type="nucleotide sequence ID" value="NZ_SOAU01000001.1"/>
</dbReference>
<feature type="compositionally biased region" description="Low complexity" evidence="2">
    <location>
        <begin position="135"/>
        <end position="163"/>
    </location>
</feature>
<dbReference type="CDD" id="cd05829">
    <property type="entry name" value="Sortase_F"/>
    <property type="match status" value="1"/>
</dbReference>
<evidence type="ECO:0000313" key="5">
    <source>
        <dbReference type="Proteomes" id="UP000294558"/>
    </source>
</evidence>
<protein>
    <submittedName>
        <fullName evidence="4">Sortase family protein</fullName>
    </submittedName>
</protein>
<feature type="region of interest" description="Disordered" evidence="2">
    <location>
        <begin position="77"/>
        <end position="168"/>
    </location>
</feature>
<dbReference type="Pfam" id="PF04203">
    <property type="entry name" value="Sortase"/>
    <property type="match status" value="1"/>
</dbReference>
<evidence type="ECO:0000256" key="1">
    <source>
        <dbReference type="ARBA" id="ARBA00022801"/>
    </source>
</evidence>